<dbReference type="Pfam" id="PF13561">
    <property type="entry name" value="adh_short_C2"/>
    <property type="match status" value="1"/>
</dbReference>
<reference evidence="4" key="2">
    <citation type="submission" date="2008-04" db="EMBL/GenBank/DDBJ databases">
        <title>Draft genome sequence of Providencia stuartii(ATCC 25827).</title>
        <authorList>
            <person name="Sudarsanam P."/>
            <person name="Ley R."/>
            <person name="Guruge J."/>
            <person name="Turnbaugh P.J."/>
            <person name="Mahowald M."/>
            <person name="Liep D."/>
            <person name="Gordon J."/>
        </authorList>
    </citation>
    <scope>NUCLEOTIDE SEQUENCE [LARGE SCALE GENOMIC DNA]</scope>
    <source>
        <strain evidence="4">ATCC 25827</strain>
    </source>
</reference>
<dbReference type="PANTHER" id="PTHR42879">
    <property type="entry name" value="3-OXOACYL-(ACYL-CARRIER-PROTEIN) REDUCTASE"/>
    <property type="match status" value="1"/>
</dbReference>
<dbReference type="PRINTS" id="PR00080">
    <property type="entry name" value="SDRFAMILY"/>
</dbReference>
<reference evidence="3 4" key="3">
    <citation type="submission" date="2008-05" db="EMBL/GenBank/DDBJ databases">
        <authorList>
            <person name="Fulton L."/>
            <person name="Clifton S."/>
            <person name="Fulton B."/>
            <person name="Xu J."/>
            <person name="Minx P."/>
            <person name="Pepin K.H."/>
            <person name="Johnson M."/>
            <person name="Thiruvilangam P."/>
            <person name="Bhonagiri V."/>
            <person name="Nash W.E."/>
            <person name="Mardis E.R."/>
            <person name="Wilson R.K."/>
        </authorList>
    </citation>
    <scope>NUCLEOTIDE SEQUENCE [LARGE SCALE GENOMIC DNA]</scope>
    <source>
        <strain evidence="3 4">ATCC 25827</strain>
    </source>
</reference>
<feature type="domain" description="Ketoreductase" evidence="2">
    <location>
        <begin position="12"/>
        <end position="193"/>
    </location>
</feature>
<accession>A0AA86YTK5</accession>
<dbReference type="PRINTS" id="PR00081">
    <property type="entry name" value="GDHRDH"/>
</dbReference>
<dbReference type="InterPro" id="IPR020904">
    <property type="entry name" value="Sc_DH/Rdtase_CS"/>
</dbReference>
<gene>
    <name evidence="3" type="ORF">PROSTU_03215</name>
</gene>
<evidence type="ECO:0000313" key="3">
    <source>
        <dbReference type="EMBL" id="EDU60011.1"/>
    </source>
</evidence>
<dbReference type="InterPro" id="IPR050259">
    <property type="entry name" value="SDR"/>
</dbReference>
<dbReference type="Gene3D" id="3.40.50.720">
    <property type="entry name" value="NAD(P)-binding Rossmann-like Domain"/>
    <property type="match status" value="1"/>
</dbReference>
<dbReference type="CDD" id="cd05233">
    <property type="entry name" value="SDR_c"/>
    <property type="match status" value="1"/>
</dbReference>
<organism evidence="3 4">
    <name type="scientific">Providencia stuartii ATCC 25827</name>
    <dbReference type="NCBI Taxonomy" id="471874"/>
    <lineage>
        <taxon>Bacteria</taxon>
        <taxon>Pseudomonadati</taxon>
        <taxon>Pseudomonadota</taxon>
        <taxon>Gammaproteobacteria</taxon>
        <taxon>Enterobacterales</taxon>
        <taxon>Morganellaceae</taxon>
        <taxon>Providencia</taxon>
    </lineage>
</organism>
<comment type="similarity">
    <text evidence="1">Belongs to the short-chain dehydrogenases/reductases (SDR) family.</text>
</comment>
<name>A0AA86YTK5_PROST</name>
<dbReference type="SMART" id="SM00822">
    <property type="entry name" value="PKS_KR"/>
    <property type="match status" value="1"/>
</dbReference>
<dbReference type="InterPro" id="IPR036291">
    <property type="entry name" value="NAD(P)-bd_dom_sf"/>
</dbReference>
<dbReference type="PANTHER" id="PTHR42879:SF2">
    <property type="entry name" value="3-OXOACYL-[ACYL-CARRIER-PROTEIN] REDUCTASE FABG"/>
    <property type="match status" value="1"/>
</dbReference>
<dbReference type="GO" id="GO:0032787">
    <property type="term" value="P:monocarboxylic acid metabolic process"/>
    <property type="evidence" value="ECO:0007669"/>
    <property type="project" value="UniProtKB-ARBA"/>
</dbReference>
<evidence type="ECO:0000256" key="1">
    <source>
        <dbReference type="ARBA" id="ARBA00006484"/>
    </source>
</evidence>
<dbReference type="EMBL" id="ABJD02000101">
    <property type="protein sequence ID" value="EDU60011.1"/>
    <property type="molecule type" value="Genomic_DNA"/>
</dbReference>
<dbReference type="SUPFAM" id="SSF51735">
    <property type="entry name" value="NAD(P)-binding Rossmann-fold domains"/>
    <property type="match status" value="1"/>
</dbReference>
<comment type="caution">
    <text evidence="3">The sequence shown here is derived from an EMBL/GenBank/DDBJ whole genome shotgun (WGS) entry which is preliminary data.</text>
</comment>
<protein>
    <submittedName>
        <fullName evidence="3">Oxidoreductase, short chain dehydrogenase/reductase family protein</fullName>
    </submittedName>
</protein>
<dbReference type="FunFam" id="3.40.50.720:FF:000084">
    <property type="entry name" value="Short-chain dehydrogenase reductase"/>
    <property type="match status" value="1"/>
</dbReference>
<reference evidence="4" key="1">
    <citation type="submission" date="2008-04" db="EMBL/GenBank/DDBJ databases">
        <title>Draft genome sequence of Providencia stuartii (ATCC 25827).</title>
        <authorList>
            <person name="Sudarsanam P."/>
            <person name="Ley R."/>
            <person name="Guruge J."/>
            <person name="Turnbaugh P.J."/>
            <person name="Mahowald M."/>
            <person name="Liep D."/>
            <person name="Gordon J."/>
        </authorList>
    </citation>
    <scope>NUCLEOTIDE SEQUENCE [LARGE SCALE GENOMIC DNA]</scope>
    <source>
        <strain evidence="4">ATCC 25827</strain>
    </source>
</reference>
<dbReference type="InterPro" id="IPR057326">
    <property type="entry name" value="KR_dom"/>
</dbReference>
<dbReference type="AlphaFoldDB" id="A0AA86YTK5"/>
<dbReference type="PROSITE" id="PS00061">
    <property type="entry name" value="ADH_SHORT"/>
    <property type="match status" value="1"/>
</dbReference>
<evidence type="ECO:0000313" key="4">
    <source>
        <dbReference type="Proteomes" id="UP000004506"/>
    </source>
</evidence>
<sequence>MLRGSMQNLQEKVALVTGASTGVGEEIALHLYQCGATVFITGRNEISLQTAANKIDQSGERVIPLVMDVTSHEQFKAAITQIEQQCGALHYLVNNAGITGPHGVTIEDYPLADWDAVIATDVSGTFYGLKYGLPAIVRAGGGAVVNLSACNGVTGIAGISPYTAAKHAVLGLTRATALEYAQKGVRINAIGPGYVATPNIMNLPTETQEWMASTHPMGRMATREEIAKTVAFLLSDDSSFITGAFIPVDGGYTAQ</sequence>
<dbReference type="Proteomes" id="UP000004506">
    <property type="component" value="Unassembled WGS sequence"/>
</dbReference>
<proteinExistence type="inferred from homology"/>
<dbReference type="InterPro" id="IPR002347">
    <property type="entry name" value="SDR_fam"/>
</dbReference>
<evidence type="ECO:0000259" key="2">
    <source>
        <dbReference type="SMART" id="SM00822"/>
    </source>
</evidence>